<dbReference type="PRINTS" id="PR00704">
    <property type="entry name" value="CALPAIN"/>
</dbReference>
<evidence type="ECO:0000256" key="4">
    <source>
        <dbReference type="ARBA" id="ARBA00022807"/>
    </source>
</evidence>
<dbReference type="Proteomes" id="UP000660262">
    <property type="component" value="Unassembled WGS sequence"/>
</dbReference>
<comment type="caution">
    <text evidence="7">The sequence shown here is derived from an EMBL/GenBank/DDBJ whole genome shotgun (WGS) entry which is preliminary data.</text>
</comment>
<keyword evidence="3" id="KW-0378">Hydrolase</keyword>
<sequence length="305" mass="34155">MGASASTVRGAEGKSQRRMIKLGTAAAQFRKAKAHLFSKNAAALPAHQAHYFIVERSAECAKEKHKYTDTTFPKDIDPNHVKSANVVWKRPRAFSKTEDPSLFVDGVDFMDIVSGAYAGSALHAALCVLAASRPDKIKELFVNLPEGDDKENPFGIYGVKLYYETRWYVVVVDDLIPCNDKTGQPLFVRSETEHEFWPCIVEKAIAKLHGGYNKIRSLHMRDIWPTLTGGLSHVYSIKEFDKSATGKANKPAQADSDFWGVLQSWQHVRGFMCISSDTRSSEMGILSRILAVGFVRPRMDDRWTK</sequence>
<dbReference type="PROSITE" id="PS50203">
    <property type="entry name" value="CALPAIN_CAT"/>
    <property type="match status" value="1"/>
</dbReference>
<dbReference type="InterPro" id="IPR038765">
    <property type="entry name" value="Papain-like_cys_pep_sf"/>
</dbReference>
<evidence type="ECO:0000256" key="5">
    <source>
        <dbReference type="PROSITE-ProRule" id="PRU00239"/>
    </source>
</evidence>
<evidence type="ECO:0000313" key="7">
    <source>
        <dbReference type="EMBL" id="GHP04011.1"/>
    </source>
</evidence>
<proteinExistence type="inferred from homology"/>
<organism evidence="7 8">
    <name type="scientific">Pycnococcus provasolii</name>
    <dbReference type="NCBI Taxonomy" id="41880"/>
    <lineage>
        <taxon>Eukaryota</taxon>
        <taxon>Viridiplantae</taxon>
        <taxon>Chlorophyta</taxon>
        <taxon>Pseudoscourfieldiophyceae</taxon>
        <taxon>Pseudoscourfieldiales</taxon>
        <taxon>Pycnococcaceae</taxon>
        <taxon>Pycnococcus</taxon>
    </lineage>
</organism>
<reference evidence="7" key="1">
    <citation type="submission" date="2020-10" db="EMBL/GenBank/DDBJ databases">
        <title>Unveiling of a novel bifunctional photoreceptor, Dualchrome1, isolated from a cosmopolitan green alga.</title>
        <authorList>
            <person name="Suzuki S."/>
            <person name="Kawachi M."/>
        </authorList>
    </citation>
    <scope>NUCLEOTIDE SEQUENCE</scope>
    <source>
        <strain evidence="7">NIES 2893</strain>
    </source>
</reference>
<evidence type="ECO:0000256" key="2">
    <source>
        <dbReference type="ARBA" id="ARBA00022670"/>
    </source>
</evidence>
<comment type="caution">
    <text evidence="5">Lacks conserved residue(s) required for the propagation of feature annotation.</text>
</comment>
<dbReference type="SUPFAM" id="SSF54001">
    <property type="entry name" value="Cysteine proteinases"/>
    <property type="match status" value="1"/>
</dbReference>
<feature type="domain" description="Calpain catalytic" evidence="6">
    <location>
        <begin position="78"/>
        <end position="249"/>
    </location>
</feature>
<dbReference type="Pfam" id="PF00648">
    <property type="entry name" value="Peptidase_C2"/>
    <property type="match status" value="1"/>
</dbReference>
<evidence type="ECO:0000256" key="3">
    <source>
        <dbReference type="ARBA" id="ARBA00022801"/>
    </source>
</evidence>
<evidence type="ECO:0000259" key="6">
    <source>
        <dbReference type="PROSITE" id="PS50203"/>
    </source>
</evidence>
<comment type="similarity">
    <text evidence="1">Belongs to the peptidase C2 family.</text>
</comment>
<dbReference type="InterPro" id="IPR022684">
    <property type="entry name" value="Calpain_cysteine_protease"/>
</dbReference>
<dbReference type="GO" id="GO:0006508">
    <property type="term" value="P:proteolysis"/>
    <property type="evidence" value="ECO:0007669"/>
    <property type="project" value="UniProtKB-KW"/>
</dbReference>
<evidence type="ECO:0000313" key="8">
    <source>
        <dbReference type="Proteomes" id="UP000660262"/>
    </source>
</evidence>
<keyword evidence="8" id="KW-1185">Reference proteome</keyword>
<evidence type="ECO:0000256" key="1">
    <source>
        <dbReference type="ARBA" id="ARBA00007623"/>
    </source>
</evidence>
<dbReference type="EMBL" id="BNJQ01000006">
    <property type="protein sequence ID" value="GHP04011.1"/>
    <property type="molecule type" value="Genomic_DNA"/>
</dbReference>
<dbReference type="GO" id="GO:0004198">
    <property type="term" value="F:calcium-dependent cysteine-type endopeptidase activity"/>
    <property type="evidence" value="ECO:0007669"/>
    <property type="project" value="InterPro"/>
</dbReference>
<dbReference type="AlphaFoldDB" id="A0A830HEJ3"/>
<name>A0A830HEJ3_9CHLO</name>
<keyword evidence="2" id="KW-0645">Protease</keyword>
<dbReference type="PANTHER" id="PTHR10183:SF379">
    <property type="entry name" value="CALPAIN-5"/>
    <property type="match status" value="1"/>
</dbReference>
<gene>
    <name evidence="7" type="ORF">PPROV_000276500</name>
</gene>
<dbReference type="SMART" id="SM00230">
    <property type="entry name" value="CysPc"/>
    <property type="match status" value="1"/>
</dbReference>
<dbReference type="InterPro" id="IPR001300">
    <property type="entry name" value="Peptidase_C2_calpain_cat"/>
</dbReference>
<keyword evidence="4" id="KW-0788">Thiol protease</keyword>
<protein>
    <recommendedName>
        <fullName evidence="6">Calpain catalytic domain-containing protein</fullName>
    </recommendedName>
</protein>
<accession>A0A830HEJ3</accession>
<dbReference type="OrthoDB" id="424753at2759"/>
<dbReference type="PANTHER" id="PTHR10183">
    <property type="entry name" value="CALPAIN"/>
    <property type="match status" value="1"/>
</dbReference>